<proteinExistence type="predicted"/>
<comment type="caution">
    <text evidence="2">The sequence shown here is derived from an EMBL/GenBank/DDBJ whole genome shotgun (WGS) entry which is preliminary data.</text>
</comment>
<protein>
    <submittedName>
        <fullName evidence="2">Glyoxalase</fullName>
    </submittedName>
</protein>
<dbReference type="AlphaFoldDB" id="A0A919K9L5"/>
<dbReference type="Pfam" id="PF18029">
    <property type="entry name" value="Glyoxalase_6"/>
    <property type="match status" value="1"/>
</dbReference>
<dbReference type="Gene3D" id="3.10.180.10">
    <property type="entry name" value="2,3-Dihydroxybiphenyl 1,2-Dioxygenase, domain 1"/>
    <property type="match status" value="1"/>
</dbReference>
<dbReference type="SUPFAM" id="SSF54593">
    <property type="entry name" value="Glyoxalase/Bleomycin resistance protein/Dihydroxybiphenyl dioxygenase"/>
    <property type="match status" value="1"/>
</dbReference>
<evidence type="ECO:0000313" key="2">
    <source>
        <dbReference type="EMBL" id="GIF01195.1"/>
    </source>
</evidence>
<dbReference type="Proteomes" id="UP000636960">
    <property type="component" value="Unassembled WGS sequence"/>
</dbReference>
<feature type="domain" description="VOC" evidence="1">
    <location>
        <begin position="1"/>
        <end position="109"/>
    </location>
</feature>
<organism evidence="2 3">
    <name type="scientific">Paractinoplanes rishiriensis</name>
    <dbReference type="NCBI Taxonomy" id="1050105"/>
    <lineage>
        <taxon>Bacteria</taxon>
        <taxon>Bacillati</taxon>
        <taxon>Actinomycetota</taxon>
        <taxon>Actinomycetes</taxon>
        <taxon>Micromonosporales</taxon>
        <taxon>Micromonosporaceae</taxon>
        <taxon>Paractinoplanes</taxon>
    </lineage>
</organism>
<sequence>MSAPFVWFDLTAVHAEFYENLFGWTTRPGAGDYQSWFTAGGQPWGGVAPADDVPAGRWVPYVMVDDLDVATKRAVELGGRIVRQRTTGPGGTSVIVADPGDALVALFVPTN</sequence>
<dbReference type="InterPro" id="IPR041581">
    <property type="entry name" value="Glyoxalase_6"/>
</dbReference>
<dbReference type="InterPro" id="IPR037523">
    <property type="entry name" value="VOC_core"/>
</dbReference>
<dbReference type="RefSeq" id="WP_203789745.1">
    <property type="nucleotide sequence ID" value="NZ_BOMV01000100.1"/>
</dbReference>
<gene>
    <name evidence="2" type="ORF">Ari01nite_86590</name>
</gene>
<keyword evidence="3" id="KW-1185">Reference proteome</keyword>
<dbReference type="EMBL" id="BOMV01000100">
    <property type="protein sequence ID" value="GIF01195.1"/>
    <property type="molecule type" value="Genomic_DNA"/>
</dbReference>
<name>A0A919K9L5_9ACTN</name>
<reference evidence="2" key="1">
    <citation type="submission" date="2021-01" db="EMBL/GenBank/DDBJ databases">
        <title>Whole genome shotgun sequence of Actinoplanes rishiriensis NBRC 108556.</title>
        <authorList>
            <person name="Komaki H."/>
            <person name="Tamura T."/>
        </authorList>
    </citation>
    <scope>NUCLEOTIDE SEQUENCE</scope>
    <source>
        <strain evidence="2">NBRC 108556</strain>
    </source>
</reference>
<dbReference type="InterPro" id="IPR029068">
    <property type="entry name" value="Glyas_Bleomycin-R_OHBP_Dase"/>
</dbReference>
<evidence type="ECO:0000259" key="1">
    <source>
        <dbReference type="PROSITE" id="PS51819"/>
    </source>
</evidence>
<evidence type="ECO:0000313" key="3">
    <source>
        <dbReference type="Proteomes" id="UP000636960"/>
    </source>
</evidence>
<accession>A0A919K9L5</accession>
<dbReference type="PROSITE" id="PS51819">
    <property type="entry name" value="VOC"/>
    <property type="match status" value="1"/>
</dbReference>